<feature type="compositionally biased region" description="Pro residues" evidence="1">
    <location>
        <begin position="252"/>
        <end position="273"/>
    </location>
</feature>
<gene>
    <name evidence="3" type="ordered locus">Adeh_4032</name>
</gene>
<dbReference type="Pfam" id="PF05157">
    <property type="entry name" value="MshEN"/>
    <property type="match status" value="1"/>
</dbReference>
<dbReference type="Gene3D" id="3.30.300.160">
    <property type="entry name" value="Type II secretion system, protein E, N-terminal domain"/>
    <property type="match status" value="1"/>
</dbReference>
<feature type="compositionally biased region" description="Pro residues" evidence="1">
    <location>
        <begin position="358"/>
        <end position="371"/>
    </location>
</feature>
<feature type="compositionally biased region" description="Pro residues" evidence="1">
    <location>
        <begin position="283"/>
        <end position="314"/>
    </location>
</feature>
<sequence length="478" mass="48352">MDAIGKRRLGELLLEAGVIDATQLQSALGHQRQWGVRLGQALVDLKLAGEADIVQALSRKYGYEVARLDALEPYALEQALRLVPREFALRNNVFPLGADTSTLAVAMSDPTNLAVVDELRFRTGRKVKVCIGGDREIAAAVRDRYPHDHAIEAIALDLDADDPPGEAVLDPFGGGSKDALEAFFGSGAAAGPARPAAPRAAPPPGAAPAQDGAPAPVARPAAPAAPRPPGPAAAPSAPAATPSAPGAAPAAHPQPRPGPAPTAPARPAPPPPGAAAGRVPAGPTRPLPAPGTLPPPGARPSPGAPAFRPPPPAPAGAVRPGQAPQPVPRPGAAPPPPGRPGPAPAAARPAPSPRAVAAPPPAAPAPAPAPLANPFAPIHSLELEDHPEPEEVEAARAALLGAIPQEGLGTLTPAPLPSPSPFTDRERAILAALERLAAGAPAEPEIVKPAQAMAALFRALLKRGLLTERDLLDELVRR</sequence>
<evidence type="ECO:0000256" key="1">
    <source>
        <dbReference type="SAM" id="MobiDB-lite"/>
    </source>
</evidence>
<feature type="compositionally biased region" description="Low complexity" evidence="1">
    <location>
        <begin position="189"/>
        <end position="199"/>
    </location>
</feature>
<feature type="domain" description="Type II secretion system protein GspE N-terminal" evidence="2">
    <location>
        <begin position="61"/>
        <end position="150"/>
    </location>
</feature>
<dbReference type="Proteomes" id="UP000001935">
    <property type="component" value="Chromosome"/>
</dbReference>
<dbReference type="InterPro" id="IPR037257">
    <property type="entry name" value="T2SS_E_N_sf"/>
</dbReference>
<dbReference type="OrthoDB" id="5524743at2"/>
<protein>
    <submittedName>
        <fullName evidence="3">General secretory system II, protein E-like protein</fullName>
    </submittedName>
</protein>
<proteinExistence type="predicted"/>
<dbReference type="PANTHER" id="PTHR30258">
    <property type="entry name" value="TYPE II SECRETION SYSTEM PROTEIN GSPE-RELATED"/>
    <property type="match status" value="1"/>
</dbReference>
<feature type="compositionally biased region" description="Pro residues" evidence="1">
    <location>
        <begin position="323"/>
        <end position="343"/>
    </location>
</feature>
<reference evidence="3" key="1">
    <citation type="submission" date="2006-01" db="EMBL/GenBank/DDBJ databases">
        <title>Complete sequence of Anaeromyxobacter dehalogenans 2CP-C.</title>
        <authorList>
            <consortium name="US DOE Joint Genome Institute"/>
            <person name="Copeland A."/>
            <person name="Lucas S."/>
            <person name="Lapidus A."/>
            <person name="Barry K."/>
            <person name="Detter J.C."/>
            <person name="Glavina T."/>
            <person name="Hammon N."/>
            <person name="Israni S."/>
            <person name="Pitluck S."/>
            <person name="Brettin T."/>
            <person name="Bruce D."/>
            <person name="Han C."/>
            <person name="Tapia R."/>
            <person name="Gilna P."/>
            <person name="Kiss H."/>
            <person name="Schmutz J."/>
            <person name="Larimer F."/>
            <person name="Land M."/>
            <person name="Kyrpides N."/>
            <person name="Anderson I."/>
            <person name="Sanford R.A."/>
            <person name="Ritalahti K.M."/>
            <person name="Thomas H.S."/>
            <person name="Kirby J.R."/>
            <person name="Zhulin I.B."/>
            <person name="Loeffler F.E."/>
            <person name="Richardson P."/>
        </authorList>
    </citation>
    <scope>NUCLEOTIDE SEQUENCE</scope>
    <source>
        <strain evidence="3">2CP-C</strain>
    </source>
</reference>
<name>Q2IGU1_ANADE</name>
<dbReference type="EMBL" id="CP000251">
    <property type="protein sequence ID" value="ABC83796.1"/>
    <property type="molecule type" value="Genomic_DNA"/>
</dbReference>
<dbReference type="AlphaFoldDB" id="Q2IGU1"/>
<dbReference type="PANTHER" id="PTHR30258:SF3">
    <property type="entry name" value="SLL1921 PROTEIN"/>
    <property type="match status" value="1"/>
</dbReference>
<dbReference type="GO" id="GO:0016887">
    <property type="term" value="F:ATP hydrolysis activity"/>
    <property type="evidence" value="ECO:0007669"/>
    <property type="project" value="TreeGrafter"/>
</dbReference>
<dbReference type="HOGENOM" id="CLU_570672_0_0_7"/>
<evidence type="ECO:0000313" key="4">
    <source>
        <dbReference type="Proteomes" id="UP000001935"/>
    </source>
</evidence>
<feature type="region of interest" description="Disordered" evidence="1">
    <location>
        <begin position="189"/>
        <end position="389"/>
    </location>
</feature>
<dbReference type="InterPro" id="IPR007831">
    <property type="entry name" value="T2SS_GspE_N"/>
</dbReference>
<evidence type="ECO:0000259" key="2">
    <source>
        <dbReference type="Pfam" id="PF05157"/>
    </source>
</evidence>
<dbReference type="STRING" id="290397.Adeh_4032"/>
<dbReference type="SUPFAM" id="SSF160246">
    <property type="entry name" value="EspE N-terminal domain-like"/>
    <property type="match status" value="1"/>
</dbReference>
<evidence type="ECO:0000313" key="3">
    <source>
        <dbReference type="EMBL" id="ABC83796.1"/>
    </source>
</evidence>
<dbReference type="RefSeq" id="WP_011423078.1">
    <property type="nucleotide sequence ID" value="NC_007760.1"/>
</dbReference>
<dbReference type="eggNOG" id="COG2804">
    <property type="taxonomic scope" value="Bacteria"/>
</dbReference>
<organism evidence="3 4">
    <name type="scientific">Anaeromyxobacter dehalogenans (strain 2CP-C)</name>
    <dbReference type="NCBI Taxonomy" id="290397"/>
    <lineage>
        <taxon>Bacteria</taxon>
        <taxon>Pseudomonadati</taxon>
        <taxon>Myxococcota</taxon>
        <taxon>Myxococcia</taxon>
        <taxon>Myxococcales</taxon>
        <taxon>Cystobacterineae</taxon>
        <taxon>Anaeromyxobacteraceae</taxon>
        <taxon>Anaeromyxobacter</taxon>
    </lineage>
</organism>
<feature type="compositionally biased region" description="Low complexity" evidence="1">
    <location>
        <begin position="207"/>
        <end position="222"/>
    </location>
</feature>
<feature type="compositionally biased region" description="Pro residues" evidence="1">
    <location>
        <begin position="223"/>
        <end position="232"/>
    </location>
</feature>
<feature type="compositionally biased region" description="Low complexity" evidence="1">
    <location>
        <begin position="344"/>
        <end position="357"/>
    </location>
</feature>
<accession>Q2IGU1</accession>
<feature type="compositionally biased region" description="Low complexity" evidence="1">
    <location>
        <begin position="233"/>
        <end position="251"/>
    </location>
</feature>
<dbReference type="GO" id="GO:0005886">
    <property type="term" value="C:plasma membrane"/>
    <property type="evidence" value="ECO:0007669"/>
    <property type="project" value="TreeGrafter"/>
</dbReference>
<dbReference type="KEGG" id="ade:Adeh_4032"/>